<feature type="compositionally biased region" description="Acidic residues" evidence="1">
    <location>
        <begin position="212"/>
        <end position="222"/>
    </location>
</feature>
<dbReference type="EMBL" id="LT906454">
    <property type="protein sequence ID" value="SNV44402.1"/>
    <property type="molecule type" value="Genomic_DNA"/>
</dbReference>
<feature type="compositionally biased region" description="Polar residues" evidence="1">
    <location>
        <begin position="46"/>
        <end position="55"/>
    </location>
</feature>
<organism evidence="3 4">
    <name type="scientific">Streptococcus acidominimus</name>
    <dbReference type="NCBI Taxonomy" id="1326"/>
    <lineage>
        <taxon>Bacteria</taxon>
        <taxon>Bacillati</taxon>
        <taxon>Bacillota</taxon>
        <taxon>Bacilli</taxon>
        <taxon>Lactobacillales</taxon>
        <taxon>Streptococcaceae</taxon>
        <taxon>Streptococcus</taxon>
    </lineage>
</organism>
<reference evidence="3 4" key="1">
    <citation type="submission" date="2017-06" db="EMBL/GenBank/DDBJ databases">
        <authorList>
            <consortium name="Pathogen Informatics"/>
        </authorList>
    </citation>
    <scope>NUCLEOTIDE SEQUENCE [LARGE SCALE GENOMIC DNA]</scope>
    <source>
        <strain evidence="3 4">NCTC11291</strain>
    </source>
</reference>
<dbReference type="OrthoDB" id="2236899at2"/>
<accession>A0A239XCS6</accession>
<feature type="region of interest" description="Disordered" evidence="1">
    <location>
        <begin position="181"/>
        <end position="225"/>
    </location>
</feature>
<sequence>MATKEEWTRLFETVVGRKPTAEEFMTAKEGGFEPSQIMSIAGFHQDQTGGANDTSAKGKVVGDDKPSVKQPAGGVSSQVPSTDQSVNGTTKSSPDFGMILAIVSLVLSLIFLLAAWLTPFAVTFLVLSVLNLIFAGVVLFLNFKKPGKILAIIATAIAGIVLLSSLGALVFHRSQDNKATTDDQKISQKLEKDTDDDSDSDDKSDDKNKEDNADDGESDSTDVNDYIDKNASFDWTEKSFTSLKFAGYDNKEGTSLKEVIKKHGKANNAEISENDMTLTYEAGSGSKRKETRLRFEKQYDGHFILTSGNAYGISETVKVNYGYKSNWTKADYDKLIEGDRETGDGGSKWTDIQKKYGDPKDAFVHLSNYGDGVSKMLSVTYSDYDADDSKLTYVALDFAEKGGEYYLVHKYSDQDND</sequence>
<feature type="transmembrane region" description="Helical" evidence="2">
    <location>
        <begin position="149"/>
        <end position="171"/>
    </location>
</feature>
<evidence type="ECO:0000313" key="4">
    <source>
        <dbReference type="Proteomes" id="UP000215144"/>
    </source>
</evidence>
<keyword evidence="2" id="KW-0472">Membrane</keyword>
<protein>
    <submittedName>
        <fullName evidence="3">Uncharacterized protein</fullName>
    </submittedName>
</protein>
<evidence type="ECO:0000256" key="2">
    <source>
        <dbReference type="SAM" id="Phobius"/>
    </source>
</evidence>
<feature type="compositionally biased region" description="Polar residues" evidence="1">
    <location>
        <begin position="75"/>
        <end position="89"/>
    </location>
</feature>
<dbReference type="AlphaFoldDB" id="A0A239XCS6"/>
<gene>
    <name evidence="3" type="ORF">SAMEA4504048_01850</name>
</gene>
<feature type="region of interest" description="Disordered" evidence="1">
    <location>
        <begin position="46"/>
        <end position="89"/>
    </location>
</feature>
<dbReference type="KEGG" id="saco:SAME_01850"/>
<feature type="compositionally biased region" description="Basic and acidic residues" evidence="1">
    <location>
        <begin position="181"/>
        <end position="192"/>
    </location>
</feature>
<keyword evidence="2" id="KW-1133">Transmembrane helix</keyword>
<name>A0A239XCS6_STRAI</name>
<dbReference type="RefSeq" id="WP_017769670.1">
    <property type="nucleotide sequence ID" value="NZ_LT906454.1"/>
</dbReference>
<dbReference type="Proteomes" id="UP000215144">
    <property type="component" value="Chromosome 1"/>
</dbReference>
<feature type="compositionally biased region" description="Acidic residues" evidence="1">
    <location>
        <begin position="193"/>
        <end position="203"/>
    </location>
</feature>
<evidence type="ECO:0000313" key="3">
    <source>
        <dbReference type="EMBL" id="SNV44402.1"/>
    </source>
</evidence>
<keyword evidence="2" id="KW-0812">Transmembrane</keyword>
<proteinExistence type="predicted"/>
<evidence type="ECO:0000256" key="1">
    <source>
        <dbReference type="SAM" id="MobiDB-lite"/>
    </source>
</evidence>
<feature type="transmembrane region" description="Helical" evidence="2">
    <location>
        <begin position="96"/>
        <end position="116"/>
    </location>
</feature>
<feature type="transmembrane region" description="Helical" evidence="2">
    <location>
        <begin position="122"/>
        <end position="142"/>
    </location>
</feature>